<keyword evidence="4 8" id="KW-0378">Hydrolase</keyword>
<dbReference type="SUPFAM" id="SSF53474">
    <property type="entry name" value="alpha/beta-Hydrolases"/>
    <property type="match status" value="1"/>
</dbReference>
<feature type="active site" description="Charge relay system" evidence="7">
    <location>
        <position position="152"/>
    </location>
</feature>
<dbReference type="EMBL" id="CADILH010000013">
    <property type="protein sequence ID" value="CAB3938759.1"/>
    <property type="molecule type" value="Genomic_DNA"/>
</dbReference>
<evidence type="ECO:0000256" key="4">
    <source>
        <dbReference type="ARBA" id="ARBA00022801"/>
    </source>
</evidence>
<dbReference type="InterPro" id="IPR000801">
    <property type="entry name" value="Esterase-like"/>
</dbReference>
<dbReference type="InterPro" id="IPR014186">
    <property type="entry name" value="S-formylglutathione_hydrol"/>
</dbReference>
<dbReference type="AlphaFoldDB" id="A0A6S7FN47"/>
<evidence type="ECO:0000256" key="3">
    <source>
        <dbReference type="ARBA" id="ARBA00022487"/>
    </source>
</evidence>
<evidence type="ECO:0000313" key="9">
    <source>
        <dbReference type="EMBL" id="CAB3938759.1"/>
    </source>
</evidence>
<evidence type="ECO:0000256" key="2">
    <source>
        <dbReference type="ARBA" id="ARBA00012479"/>
    </source>
</evidence>
<reference evidence="9 10" key="1">
    <citation type="submission" date="2020-04" db="EMBL/GenBank/DDBJ databases">
        <authorList>
            <person name="De Canck E."/>
        </authorList>
    </citation>
    <scope>NUCLEOTIDE SEQUENCE [LARGE SCALE GENOMIC DNA]</scope>
    <source>
        <strain evidence="9 10">LMG 6000</strain>
    </source>
</reference>
<feature type="active site" description="Charge relay system" evidence="7">
    <location>
        <position position="263"/>
    </location>
</feature>
<comment type="catalytic activity">
    <reaction evidence="5 8">
        <text>S-formylglutathione + H2O = formate + glutathione + H(+)</text>
        <dbReference type="Rhea" id="RHEA:14961"/>
        <dbReference type="ChEBI" id="CHEBI:15377"/>
        <dbReference type="ChEBI" id="CHEBI:15378"/>
        <dbReference type="ChEBI" id="CHEBI:15740"/>
        <dbReference type="ChEBI" id="CHEBI:57688"/>
        <dbReference type="ChEBI" id="CHEBI:57925"/>
        <dbReference type="EC" id="3.1.2.12"/>
    </reaction>
</comment>
<dbReference type="PANTHER" id="PTHR10061:SF0">
    <property type="entry name" value="S-FORMYLGLUTATHIONE HYDROLASE"/>
    <property type="match status" value="1"/>
</dbReference>
<evidence type="ECO:0000256" key="6">
    <source>
        <dbReference type="NCBIfam" id="TIGR02821"/>
    </source>
</evidence>
<feature type="active site" description="Charge relay system" evidence="7">
    <location>
        <position position="230"/>
    </location>
</feature>
<name>A0A6S7FN47_9BURK</name>
<organism evidence="9 10">
    <name type="scientific">Achromobacter insolitus</name>
    <dbReference type="NCBI Taxonomy" id="217204"/>
    <lineage>
        <taxon>Bacteria</taxon>
        <taxon>Pseudomonadati</taxon>
        <taxon>Pseudomonadota</taxon>
        <taxon>Betaproteobacteria</taxon>
        <taxon>Burkholderiales</taxon>
        <taxon>Alcaligenaceae</taxon>
        <taxon>Achromobacter</taxon>
    </lineage>
</organism>
<comment type="similarity">
    <text evidence="1 8">Belongs to the esterase D family.</text>
</comment>
<evidence type="ECO:0000313" key="10">
    <source>
        <dbReference type="Proteomes" id="UP000494183"/>
    </source>
</evidence>
<dbReference type="GO" id="GO:0018738">
    <property type="term" value="F:S-formylglutathione hydrolase activity"/>
    <property type="evidence" value="ECO:0007669"/>
    <property type="project" value="UniProtKB-UniRule"/>
</dbReference>
<dbReference type="GO" id="GO:0052689">
    <property type="term" value="F:carboxylic ester hydrolase activity"/>
    <property type="evidence" value="ECO:0007669"/>
    <property type="project" value="UniProtKB-KW"/>
</dbReference>
<dbReference type="PANTHER" id="PTHR10061">
    <property type="entry name" value="S-FORMYLGLUTATHIONE HYDROLASE"/>
    <property type="match status" value="1"/>
</dbReference>
<dbReference type="InterPro" id="IPR029058">
    <property type="entry name" value="AB_hydrolase_fold"/>
</dbReference>
<dbReference type="RefSeq" id="WP_175200478.1">
    <property type="nucleotide sequence ID" value="NZ_CADILH010000013.1"/>
</dbReference>
<evidence type="ECO:0000256" key="5">
    <source>
        <dbReference type="ARBA" id="ARBA00047590"/>
    </source>
</evidence>
<dbReference type="EC" id="3.1.2.12" evidence="2 6"/>
<evidence type="ECO:0000256" key="1">
    <source>
        <dbReference type="ARBA" id="ARBA00005622"/>
    </source>
</evidence>
<keyword evidence="3 8" id="KW-0719">Serine esterase</keyword>
<dbReference type="GO" id="GO:0046294">
    <property type="term" value="P:formaldehyde catabolic process"/>
    <property type="evidence" value="ECO:0007669"/>
    <property type="project" value="InterPro"/>
</dbReference>
<dbReference type="Pfam" id="PF00756">
    <property type="entry name" value="Esterase"/>
    <property type="match status" value="1"/>
</dbReference>
<dbReference type="Gene3D" id="3.40.50.1820">
    <property type="entry name" value="alpha/beta hydrolase"/>
    <property type="match status" value="1"/>
</dbReference>
<proteinExistence type="inferred from homology"/>
<comment type="function">
    <text evidence="8">Serine hydrolase involved in the detoxification of formaldehyde.</text>
</comment>
<dbReference type="FunFam" id="3.40.50.1820:FF:000002">
    <property type="entry name" value="S-formylglutathione hydrolase"/>
    <property type="match status" value="1"/>
</dbReference>
<evidence type="ECO:0000256" key="7">
    <source>
        <dbReference type="PIRSR" id="PIRSR614186-1"/>
    </source>
</evidence>
<accession>A0A6S7FN47</accession>
<dbReference type="NCBIfam" id="TIGR02821">
    <property type="entry name" value="fghA_ester_D"/>
    <property type="match status" value="1"/>
</dbReference>
<dbReference type="Proteomes" id="UP000494183">
    <property type="component" value="Unassembled WGS sequence"/>
</dbReference>
<keyword evidence="10" id="KW-1185">Reference proteome</keyword>
<protein>
    <recommendedName>
        <fullName evidence="2 6">S-formylglutathione hydrolase</fullName>
        <ecNumber evidence="2 6">3.1.2.12</ecNumber>
    </recommendedName>
</protein>
<sequence>MAVALELISQHRCFGGWQRYYRHESAEIGLPMRFSVYIPPQAEQGPVPVLFYLAGLTCTEETFMIKSGAQRLAAELGVMLVAPDTSPRGANVAGEDESWDLGTGAGFYVDATTPAWRGHYRMYSYVTQELHGIVTGEALPGDASRTGIFGHSMGGHGALVLALRNPGKFRSVSAFAPIAAPSLCPWGKKAFGAYLGDKVEDWAAYDASELMRGATNPFPAGILIDQGESDQFLAEQLYPEVFEAACAAAGQPLNLRRQSGYDHGYYFISTFIEDHIRFHVERLGKPAP</sequence>
<gene>
    <name evidence="9" type="primary">yeiG</name>
    <name evidence="9" type="ORF">LMG6000_05935</name>
</gene>
<evidence type="ECO:0000256" key="8">
    <source>
        <dbReference type="RuleBase" id="RU363068"/>
    </source>
</evidence>
<dbReference type="GO" id="GO:0005829">
    <property type="term" value="C:cytosol"/>
    <property type="evidence" value="ECO:0007669"/>
    <property type="project" value="TreeGrafter"/>
</dbReference>